<proteinExistence type="predicted"/>
<comment type="caution">
    <text evidence="1">The sequence shown here is derived from an EMBL/GenBank/DDBJ whole genome shotgun (WGS) entry which is preliminary data.</text>
</comment>
<accession>A0A834BN30</accession>
<evidence type="ECO:0000313" key="2">
    <source>
        <dbReference type="Proteomes" id="UP000664940"/>
    </source>
</evidence>
<evidence type="ECO:0000313" key="1">
    <source>
        <dbReference type="EMBL" id="KAF6131090.1"/>
    </source>
</evidence>
<reference evidence="1 2" key="1">
    <citation type="journal article" date="2020" name="Nature">
        <title>Six reference-quality genomes reveal evolution of bat adaptations.</title>
        <authorList>
            <person name="Jebb D."/>
            <person name="Huang Z."/>
            <person name="Pippel M."/>
            <person name="Hughes G.M."/>
            <person name="Lavrichenko K."/>
            <person name="Devanna P."/>
            <person name="Winkler S."/>
            <person name="Jermiin L.S."/>
            <person name="Skirmuntt E.C."/>
            <person name="Katzourakis A."/>
            <person name="Burkitt-Gray L."/>
            <person name="Ray D.A."/>
            <person name="Sullivan K.A.M."/>
            <person name="Roscito J.G."/>
            <person name="Kirilenko B.M."/>
            <person name="Davalos L.M."/>
            <person name="Corthals A.P."/>
            <person name="Power M.L."/>
            <person name="Jones G."/>
            <person name="Ransome R.D."/>
            <person name="Dechmann D.K.N."/>
            <person name="Locatelli A.G."/>
            <person name="Puechmaille S.J."/>
            <person name="Fedrigo O."/>
            <person name="Jarvis E.D."/>
            <person name="Hiller M."/>
            <person name="Vernes S.C."/>
            <person name="Myers E.W."/>
            <person name="Teeling E.C."/>
        </authorList>
    </citation>
    <scope>NUCLEOTIDE SEQUENCE [LARGE SCALE GENOMIC DNA]</scope>
    <source>
        <strain evidence="1">Bat1K_MPI-CBG_1</strain>
    </source>
</reference>
<sequence>MNFLITNRCRIGSLICSSSQITYLHFSRKMTFIRTEGFHGLKSGTVQIEKIILQRKRSQPFSCHSQEQLSLSAVRTQTLSCIHRQTWDSRLASVCSHTHTHTHTHPLVIGHIFVSLNSLSQQFLNSP</sequence>
<name>A0A834BN30_9CHIR</name>
<dbReference type="Proteomes" id="UP000664940">
    <property type="component" value="Unassembled WGS sequence"/>
</dbReference>
<dbReference type="AlphaFoldDB" id="A0A834BN30"/>
<gene>
    <name evidence="1" type="ORF">HJG60_007991</name>
</gene>
<dbReference type="EMBL" id="JABVXQ010000001">
    <property type="protein sequence ID" value="KAF6131090.1"/>
    <property type="molecule type" value="Genomic_DNA"/>
</dbReference>
<organism evidence="1 2">
    <name type="scientific">Phyllostomus discolor</name>
    <name type="common">pale spear-nosed bat</name>
    <dbReference type="NCBI Taxonomy" id="89673"/>
    <lineage>
        <taxon>Eukaryota</taxon>
        <taxon>Metazoa</taxon>
        <taxon>Chordata</taxon>
        <taxon>Craniata</taxon>
        <taxon>Vertebrata</taxon>
        <taxon>Euteleostomi</taxon>
        <taxon>Mammalia</taxon>
        <taxon>Eutheria</taxon>
        <taxon>Laurasiatheria</taxon>
        <taxon>Chiroptera</taxon>
        <taxon>Yangochiroptera</taxon>
        <taxon>Phyllostomidae</taxon>
        <taxon>Phyllostominae</taxon>
        <taxon>Phyllostomus</taxon>
    </lineage>
</organism>
<protein>
    <submittedName>
        <fullName evidence="1">Uncharacterized protein</fullName>
    </submittedName>
</protein>